<dbReference type="GO" id="GO:0016020">
    <property type="term" value="C:membrane"/>
    <property type="evidence" value="ECO:0007669"/>
    <property type="project" value="InterPro"/>
</dbReference>
<dbReference type="EMBL" id="MDGQ01000005">
    <property type="protein sequence ID" value="OEJ99922.1"/>
    <property type="molecule type" value="Genomic_DNA"/>
</dbReference>
<keyword evidence="8" id="KW-0902">Two-component regulatory system</keyword>
<dbReference type="PANTHER" id="PTHR24421:SF10">
    <property type="entry name" value="NITRATE_NITRITE SENSOR PROTEIN NARQ"/>
    <property type="match status" value="1"/>
</dbReference>
<keyword evidence="9" id="KW-0175">Coiled coil</keyword>
<dbReference type="InterPro" id="IPR005467">
    <property type="entry name" value="His_kinase_dom"/>
</dbReference>
<keyword evidence="13" id="KW-1185">Reference proteome</keyword>
<accession>A0A1E5SLC0</accession>
<keyword evidence="10" id="KW-0812">Transmembrane</keyword>
<evidence type="ECO:0000313" key="12">
    <source>
        <dbReference type="EMBL" id="OEJ99922.1"/>
    </source>
</evidence>
<feature type="coiled-coil region" evidence="9">
    <location>
        <begin position="31"/>
        <end position="58"/>
    </location>
</feature>
<keyword evidence="10" id="KW-1133">Transmembrane helix</keyword>
<evidence type="ECO:0000256" key="9">
    <source>
        <dbReference type="SAM" id="Coils"/>
    </source>
</evidence>
<dbReference type="Gene3D" id="3.30.565.10">
    <property type="entry name" value="Histidine kinase-like ATPase, C-terminal domain"/>
    <property type="match status" value="1"/>
</dbReference>
<evidence type="ECO:0000256" key="4">
    <source>
        <dbReference type="ARBA" id="ARBA00022679"/>
    </source>
</evidence>
<dbReference type="Gene3D" id="1.20.5.1930">
    <property type="match status" value="1"/>
</dbReference>
<comment type="catalytic activity">
    <reaction evidence="1">
        <text>ATP + protein L-histidine = ADP + protein N-phospho-L-histidine.</text>
        <dbReference type="EC" id="2.7.13.3"/>
    </reaction>
</comment>
<proteinExistence type="predicted"/>
<evidence type="ECO:0000256" key="1">
    <source>
        <dbReference type="ARBA" id="ARBA00000085"/>
    </source>
</evidence>
<dbReference type="PROSITE" id="PS50109">
    <property type="entry name" value="HIS_KIN"/>
    <property type="match status" value="1"/>
</dbReference>
<dbReference type="GO" id="GO:0005524">
    <property type="term" value="F:ATP binding"/>
    <property type="evidence" value="ECO:0007669"/>
    <property type="project" value="UniProtKB-KW"/>
</dbReference>
<gene>
    <name evidence="12" type="ORF">BFP71_10270</name>
</gene>
<keyword evidence="7" id="KW-0067">ATP-binding</keyword>
<dbReference type="OrthoDB" id="9760839at2"/>
<evidence type="ECO:0000256" key="8">
    <source>
        <dbReference type="ARBA" id="ARBA00023012"/>
    </source>
</evidence>
<dbReference type="InterPro" id="IPR036890">
    <property type="entry name" value="HATPase_C_sf"/>
</dbReference>
<keyword evidence="10" id="KW-0472">Membrane</keyword>
<dbReference type="Proteomes" id="UP000095552">
    <property type="component" value="Unassembled WGS sequence"/>
</dbReference>
<dbReference type="PANTHER" id="PTHR24421">
    <property type="entry name" value="NITRATE/NITRITE SENSOR PROTEIN NARX-RELATED"/>
    <property type="match status" value="1"/>
</dbReference>
<dbReference type="AlphaFoldDB" id="A0A1E5SLC0"/>
<evidence type="ECO:0000256" key="10">
    <source>
        <dbReference type="SAM" id="Phobius"/>
    </source>
</evidence>
<dbReference type="Pfam" id="PF07730">
    <property type="entry name" value="HisKA_3"/>
    <property type="match status" value="1"/>
</dbReference>
<keyword evidence="3" id="KW-0597">Phosphoprotein</keyword>
<dbReference type="InterPro" id="IPR003594">
    <property type="entry name" value="HATPase_dom"/>
</dbReference>
<evidence type="ECO:0000256" key="3">
    <source>
        <dbReference type="ARBA" id="ARBA00022553"/>
    </source>
</evidence>
<dbReference type="CDD" id="cd16917">
    <property type="entry name" value="HATPase_UhpB-NarQ-NarX-like"/>
    <property type="match status" value="1"/>
</dbReference>
<name>A0A1E5SLC0_9BACT</name>
<evidence type="ECO:0000259" key="11">
    <source>
        <dbReference type="PROSITE" id="PS50109"/>
    </source>
</evidence>
<dbReference type="EC" id="2.7.13.3" evidence="2"/>
<feature type="transmembrane region" description="Helical" evidence="10">
    <location>
        <begin position="12"/>
        <end position="34"/>
    </location>
</feature>
<evidence type="ECO:0000256" key="7">
    <source>
        <dbReference type="ARBA" id="ARBA00022840"/>
    </source>
</evidence>
<dbReference type="RefSeq" id="WP_069835385.1">
    <property type="nucleotide sequence ID" value="NZ_MDGQ01000005.1"/>
</dbReference>
<evidence type="ECO:0000313" key="13">
    <source>
        <dbReference type="Proteomes" id="UP000095552"/>
    </source>
</evidence>
<dbReference type="InterPro" id="IPR050482">
    <property type="entry name" value="Sensor_HK_TwoCompSys"/>
</dbReference>
<dbReference type="SUPFAM" id="SSF55874">
    <property type="entry name" value="ATPase domain of HSP90 chaperone/DNA topoisomerase II/histidine kinase"/>
    <property type="match status" value="1"/>
</dbReference>
<dbReference type="InterPro" id="IPR011712">
    <property type="entry name" value="Sig_transdc_His_kin_sub3_dim/P"/>
</dbReference>
<dbReference type="SMART" id="SM00387">
    <property type="entry name" value="HATPase_c"/>
    <property type="match status" value="1"/>
</dbReference>
<dbReference type="GO" id="GO:0000155">
    <property type="term" value="F:phosphorelay sensor kinase activity"/>
    <property type="evidence" value="ECO:0007669"/>
    <property type="project" value="InterPro"/>
</dbReference>
<sequence length="266" mass="30462">MRQAEELNQIELLIGAMLGMFVLALGVIFFFLAYQRRILRQQKEYQQKEQEYQRQLLRSNLLSQEKERNRIGQDLHDEIGALLTTSKLYFRHLAQDSSKKTFDDLKLRVFDLLESTIASVRRVSHDLRPVVLENLGLEAAVASIRDQLNISGLIKVNFDCDLKGEVSREYQLNWYRIIQELVNNTIKHANADSIELELFGDGDKLSLKYADNGVGMKESDQRNGLGFSNIESRLSLMNGELVFNETNSGLSLNLSSNTMKNLLTDE</sequence>
<reference evidence="12 13" key="1">
    <citation type="submission" date="2016-08" db="EMBL/GenBank/DDBJ databases">
        <title>Draft genome of Fabibacter sp. strain SK-8.</title>
        <authorList>
            <person name="Wong S.-K."/>
            <person name="Hamasaki K."/>
            <person name="Yoshizawa S."/>
        </authorList>
    </citation>
    <scope>NUCLEOTIDE SEQUENCE [LARGE SCALE GENOMIC DNA]</scope>
    <source>
        <strain evidence="12 13">SK-8</strain>
    </source>
</reference>
<keyword evidence="5" id="KW-0547">Nucleotide-binding</keyword>
<evidence type="ECO:0000256" key="5">
    <source>
        <dbReference type="ARBA" id="ARBA00022741"/>
    </source>
</evidence>
<feature type="domain" description="Histidine kinase" evidence="11">
    <location>
        <begin position="70"/>
        <end position="260"/>
    </location>
</feature>
<evidence type="ECO:0000256" key="6">
    <source>
        <dbReference type="ARBA" id="ARBA00022777"/>
    </source>
</evidence>
<keyword evidence="6" id="KW-0418">Kinase</keyword>
<dbReference type="STRING" id="1563681.BFP71_10270"/>
<organism evidence="12 13">
    <name type="scientific">Roseivirga misakiensis</name>
    <dbReference type="NCBI Taxonomy" id="1563681"/>
    <lineage>
        <taxon>Bacteria</taxon>
        <taxon>Pseudomonadati</taxon>
        <taxon>Bacteroidota</taxon>
        <taxon>Cytophagia</taxon>
        <taxon>Cytophagales</taxon>
        <taxon>Roseivirgaceae</taxon>
        <taxon>Roseivirga</taxon>
    </lineage>
</organism>
<dbReference type="GO" id="GO:0046983">
    <property type="term" value="F:protein dimerization activity"/>
    <property type="evidence" value="ECO:0007669"/>
    <property type="project" value="InterPro"/>
</dbReference>
<evidence type="ECO:0000256" key="2">
    <source>
        <dbReference type="ARBA" id="ARBA00012438"/>
    </source>
</evidence>
<dbReference type="Pfam" id="PF02518">
    <property type="entry name" value="HATPase_c"/>
    <property type="match status" value="1"/>
</dbReference>
<keyword evidence="4" id="KW-0808">Transferase</keyword>
<protein>
    <recommendedName>
        <fullName evidence="2">histidine kinase</fullName>
        <ecNumber evidence="2">2.7.13.3</ecNumber>
    </recommendedName>
</protein>
<comment type="caution">
    <text evidence="12">The sequence shown here is derived from an EMBL/GenBank/DDBJ whole genome shotgun (WGS) entry which is preliminary data.</text>
</comment>